<keyword evidence="1" id="KW-0732">Signal</keyword>
<dbReference type="InterPro" id="IPR009003">
    <property type="entry name" value="Peptidase_S1_PA"/>
</dbReference>
<sequence length="274" mass="28877">MRLRRALALAAATAAAITGVVAGPAPAQAVAATSLASTIALSNCSASLVRYPSSVSSDRAMMLTNGHCYEGGFLSAGQVLQNRTSSRSGTLLNSGGGSLGTVRADRVLYATMTGTDVALYRLTSTYATLSSRYGVTALTIAGSRPAAGASISIPSSYWKRIWNCKIDNFVPTLREGEWTWRDAIRYDVNCDTIHGTSGSPIVDATTNQVVGINNTGNDDGEMCTLNNPCEVAADGTTRAYQGQSYGEQTYWFTTCLTAARVIDLNKSGCQLTRP</sequence>
<reference evidence="2 3" key="1">
    <citation type="submission" date="2022-06" db="EMBL/GenBank/DDBJ databases">
        <title>New Species of the Genus Actinoplanes, ActinopZanes ferrugineus.</title>
        <authorList>
            <person name="Ding P."/>
        </authorList>
    </citation>
    <scope>NUCLEOTIDE SEQUENCE [LARGE SCALE GENOMIC DNA]</scope>
    <source>
        <strain evidence="2 3">TRM88003</strain>
    </source>
</reference>
<dbReference type="RefSeq" id="WP_253238896.1">
    <property type="nucleotide sequence ID" value="NZ_JAMYJR010000021.1"/>
</dbReference>
<dbReference type="Gene3D" id="2.40.10.10">
    <property type="entry name" value="Trypsin-like serine proteases"/>
    <property type="match status" value="1"/>
</dbReference>
<dbReference type="Proteomes" id="UP001523369">
    <property type="component" value="Unassembled WGS sequence"/>
</dbReference>
<evidence type="ECO:0000313" key="2">
    <source>
        <dbReference type="EMBL" id="MCO8272807.1"/>
    </source>
</evidence>
<proteinExistence type="predicted"/>
<evidence type="ECO:0000256" key="1">
    <source>
        <dbReference type="SAM" id="SignalP"/>
    </source>
</evidence>
<name>A0ABT1DPP4_9ACTN</name>
<organism evidence="2 3">
    <name type="scientific">Paractinoplanes aksuensis</name>
    <dbReference type="NCBI Taxonomy" id="2939490"/>
    <lineage>
        <taxon>Bacteria</taxon>
        <taxon>Bacillati</taxon>
        <taxon>Actinomycetota</taxon>
        <taxon>Actinomycetes</taxon>
        <taxon>Micromonosporales</taxon>
        <taxon>Micromonosporaceae</taxon>
        <taxon>Paractinoplanes</taxon>
    </lineage>
</organism>
<dbReference type="InterPro" id="IPR043504">
    <property type="entry name" value="Peptidase_S1_PA_chymotrypsin"/>
</dbReference>
<protein>
    <submittedName>
        <fullName evidence="2">Serine protease</fullName>
    </submittedName>
</protein>
<keyword evidence="2" id="KW-0645">Protease</keyword>
<dbReference type="Pfam" id="PF13365">
    <property type="entry name" value="Trypsin_2"/>
    <property type="match status" value="1"/>
</dbReference>
<comment type="caution">
    <text evidence="2">The sequence shown here is derived from an EMBL/GenBank/DDBJ whole genome shotgun (WGS) entry which is preliminary data.</text>
</comment>
<dbReference type="SUPFAM" id="SSF50494">
    <property type="entry name" value="Trypsin-like serine proteases"/>
    <property type="match status" value="1"/>
</dbReference>
<dbReference type="EMBL" id="JAMYJR010000021">
    <property type="protein sequence ID" value="MCO8272807.1"/>
    <property type="molecule type" value="Genomic_DNA"/>
</dbReference>
<dbReference type="GO" id="GO:0006508">
    <property type="term" value="P:proteolysis"/>
    <property type="evidence" value="ECO:0007669"/>
    <property type="project" value="UniProtKB-KW"/>
</dbReference>
<gene>
    <name evidence="2" type="ORF">M1L60_19615</name>
</gene>
<dbReference type="GO" id="GO:0008233">
    <property type="term" value="F:peptidase activity"/>
    <property type="evidence" value="ECO:0007669"/>
    <property type="project" value="UniProtKB-KW"/>
</dbReference>
<accession>A0ABT1DPP4</accession>
<keyword evidence="2" id="KW-0378">Hydrolase</keyword>
<feature type="signal peptide" evidence="1">
    <location>
        <begin position="1"/>
        <end position="22"/>
    </location>
</feature>
<feature type="chain" id="PRO_5045446123" evidence="1">
    <location>
        <begin position="23"/>
        <end position="274"/>
    </location>
</feature>
<keyword evidence="3" id="KW-1185">Reference proteome</keyword>
<evidence type="ECO:0000313" key="3">
    <source>
        <dbReference type="Proteomes" id="UP001523369"/>
    </source>
</evidence>